<dbReference type="KEGG" id="afy:BW247_07925"/>
<sequence length="162" mass="17613">MQFDWLSILIALDLIYFPLFAVWAAWQALKFNRAGYMTRTEFAKHGLEGQIEALREELEAAKAAQAETQARLGAGLEQLRERVDALELRAQSGGVHVQALRLLESGMDVDELASACDLSRGEVELLQALHAAGQGRQPDQAATDRNHSGGASGARGDSPLSR</sequence>
<dbReference type="EMBL" id="CP019434">
    <property type="protein sequence ID" value="APZ43029.1"/>
    <property type="molecule type" value="Genomic_DNA"/>
</dbReference>
<keyword evidence="3" id="KW-0472">Membrane</keyword>
<feature type="region of interest" description="Disordered" evidence="2">
    <location>
        <begin position="132"/>
        <end position="162"/>
    </location>
</feature>
<gene>
    <name evidence="4" type="ORF">BW247_07925</name>
</gene>
<keyword evidence="1" id="KW-0175">Coiled coil</keyword>
<name>A0A1P8UGS8_9GAMM</name>
<feature type="coiled-coil region" evidence="1">
    <location>
        <begin position="44"/>
        <end position="89"/>
    </location>
</feature>
<dbReference type="AlphaFoldDB" id="A0A1P8UGS8"/>
<keyword evidence="3" id="KW-1133">Transmembrane helix</keyword>
<dbReference type="Pfam" id="PF10975">
    <property type="entry name" value="DUF2802"/>
    <property type="match status" value="1"/>
</dbReference>
<proteinExistence type="predicted"/>
<evidence type="ECO:0000256" key="3">
    <source>
        <dbReference type="SAM" id="Phobius"/>
    </source>
</evidence>
<feature type="transmembrane region" description="Helical" evidence="3">
    <location>
        <begin position="6"/>
        <end position="29"/>
    </location>
</feature>
<reference evidence="4 5" key="1">
    <citation type="submission" date="2017-01" db="EMBL/GenBank/DDBJ databases">
        <title>Draft sequence of Acidihalobacter ferrooxidans strain DSM 14175 (strain V8).</title>
        <authorList>
            <person name="Khaleque H.N."/>
            <person name="Ramsay J.P."/>
            <person name="Murphy R.J.T."/>
            <person name="Kaksonen A.H."/>
            <person name="Boxall N.J."/>
            <person name="Watkin E.L.J."/>
        </authorList>
    </citation>
    <scope>NUCLEOTIDE SEQUENCE [LARGE SCALE GENOMIC DNA]</scope>
    <source>
        <strain evidence="4 5">V8</strain>
    </source>
</reference>
<dbReference type="Proteomes" id="UP000243807">
    <property type="component" value="Chromosome"/>
</dbReference>
<keyword evidence="5" id="KW-1185">Reference proteome</keyword>
<evidence type="ECO:0000256" key="2">
    <source>
        <dbReference type="SAM" id="MobiDB-lite"/>
    </source>
</evidence>
<evidence type="ECO:0000313" key="4">
    <source>
        <dbReference type="EMBL" id="APZ43029.1"/>
    </source>
</evidence>
<dbReference type="InterPro" id="IPR021244">
    <property type="entry name" value="DUF2802"/>
</dbReference>
<organism evidence="4 5">
    <name type="scientific">Acidihalobacter ferrooxydans</name>
    <dbReference type="NCBI Taxonomy" id="1765967"/>
    <lineage>
        <taxon>Bacteria</taxon>
        <taxon>Pseudomonadati</taxon>
        <taxon>Pseudomonadota</taxon>
        <taxon>Gammaproteobacteria</taxon>
        <taxon>Chromatiales</taxon>
        <taxon>Ectothiorhodospiraceae</taxon>
        <taxon>Acidihalobacter</taxon>
    </lineage>
</organism>
<dbReference type="RefSeq" id="WP_076836677.1">
    <property type="nucleotide sequence ID" value="NZ_CP019434.1"/>
</dbReference>
<keyword evidence="3" id="KW-0812">Transmembrane</keyword>
<evidence type="ECO:0008006" key="6">
    <source>
        <dbReference type="Google" id="ProtNLM"/>
    </source>
</evidence>
<evidence type="ECO:0000313" key="5">
    <source>
        <dbReference type="Proteomes" id="UP000243807"/>
    </source>
</evidence>
<dbReference type="OrthoDB" id="7068231at2"/>
<protein>
    <recommendedName>
        <fullName evidence="6">DUF2802 domain-containing protein</fullName>
    </recommendedName>
</protein>
<accession>A0A1P8UGS8</accession>
<evidence type="ECO:0000256" key="1">
    <source>
        <dbReference type="SAM" id="Coils"/>
    </source>
</evidence>